<dbReference type="VEuPathDB" id="TriTrypDB:TcCL_ESM10987"/>
<dbReference type="PANTHER" id="PTHR24056">
    <property type="entry name" value="CELL DIVISION PROTEIN KINASE"/>
    <property type="match status" value="1"/>
</dbReference>
<dbReference type="VEuPathDB" id="TriTrypDB:TcCLB.509099.150"/>
<dbReference type="VEuPathDB" id="TriTrypDB:TCSYLVIO_000434"/>
<dbReference type="InterPro" id="IPR000719">
    <property type="entry name" value="Prot_kinase_dom"/>
</dbReference>
<evidence type="ECO:0000259" key="8">
    <source>
        <dbReference type="PROSITE" id="PS50011"/>
    </source>
</evidence>
<dbReference type="PROSITE" id="PS00108">
    <property type="entry name" value="PROTEIN_KINASE_ST"/>
    <property type="match status" value="1"/>
</dbReference>
<dbReference type="InterPro" id="IPR011009">
    <property type="entry name" value="Kinase-like_dom_sf"/>
</dbReference>
<keyword evidence="2" id="KW-0723">Serine/threonine-protein kinase</keyword>
<sequence>MAEHFRNRIKELRSRKVATEDAATGTKTTVASAATAVASVTSPPLLSSAVSSKTVASVPVANLPPPFLSPHGAVVNYRDSVRDPLCARFTTGHALSLFEVTLQALGDKARRKRARSPDNEEPAEEPQQHRGFQKHQPQQQHASREGEGGGEEQASPRQIDPEQPMVREGCDNEKKVVTNPPFDTSFSNVVSYFLPEIDARCFSNNEELEETNGLVNGQAQLEHSKASIGAGIGVGSRDDKKRCILVTGKQCPPCRSVNEYIPKARIAQGVYGVVISAIRATSEVPHHDQEVKRMVKKYALKQVKEQWLVDSQVGFPPYLLREFDLLLRMRHPNIVRAREVVILDKRLGGTKHLRGDAGGDGVGAENNIKRSHPDVAGEFLQGVKGVAPNGNVATQNQEKSGADGVLRGERSRSHVKDVYLVMDYCPYDLKSFLSLHNEKGVYMHLSSYNTHPDAPNNFLSRVKCIMQQLFRALNFLHDHRILHRDIKTSNILISHEGVVKLCDFGLGRLYREGEELTANVVTLMYRAPELHFGVRDYSHKMDVWSLGCIMAELFLKMPLFRAEEEVKHFAAICDIIGIPTEETFSGLYKMPELLRIMRSLTKYNRENNLSRVFAKSHHAGASTLPASGLDLLQCIFRWNPLDRLSARDALNHVFFHEAPLPCEPVELLRPIPTSNVQSRRYDGKATAKRNETDGVGGTPPPKPRPVRTDAVLRAEEKLTTSPRMGGMKAVEPERTCTTTGTGEMKMTVTDAISSPSEDDAEHVLLRELESLNDIPSPGDEDEAQRVANQARLRANQDRDCTSSPGF</sequence>
<evidence type="ECO:0000256" key="1">
    <source>
        <dbReference type="ARBA" id="ARBA00006485"/>
    </source>
</evidence>
<dbReference type="Proteomes" id="UP000583944">
    <property type="component" value="Unassembled WGS sequence"/>
</dbReference>
<evidence type="ECO:0000313" key="11">
    <source>
        <dbReference type="Proteomes" id="UP000246078"/>
    </source>
</evidence>
<name>A0A2V2WAB8_TRYCR</name>
<evidence type="ECO:0000256" key="7">
    <source>
        <dbReference type="SAM" id="MobiDB-lite"/>
    </source>
</evidence>
<dbReference type="GO" id="GO:0004674">
    <property type="term" value="F:protein serine/threonine kinase activity"/>
    <property type="evidence" value="ECO:0007669"/>
    <property type="project" value="UniProtKB-KW"/>
</dbReference>
<dbReference type="VEuPathDB" id="TriTrypDB:BCY84_02933"/>
<dbReference type="SMART" id="SM00220">
    <property type="entry name" value="S_TKc"/>
    <property type="match status" value="1"/>
</dbReference>
<dbReference type="GO" id="GO:0005524">
    <property type="term" value="F:ATP binding"/>
    <property type="evidence" value="ECO:0007669"/>
    <property type="project" value="UniProtKB-KW"/>
</dbReference>
<keyword evidence="6" id="KW-0067">ATP-binding</keyword>
<evidence type="ECO:0000256" key="2">
    <source>
        <dbReference type="ARBA" id="ARBA00022527"/>
    </source>
</evidence>
<dbReference type="PROSITE" id="PS50011">
    <property type="entry name" value="PROTEIN_KINASE_DOM"/>
    <property type="match status" value="1"/>
</dbReference>
<dbReference type="VEuPathDB" id="TriTrypDB:TcCLB.507209.40"/>
<evidence type="ECO:0000313" key="9">
    <source>
        <dbReference type="EMBL" id="KAF5222592.1"/>
    </source>
</evidence>
<feature type="region of interest" description="Disordered" evidence="7">
    <location>
        <begin position="108"/>
        <end position="167"/>
    </location>
</feature>
<keyword evidence="3" id="KW-0808">Transferase</keyword>
<dbReference type="VEuPathDB" id="TriTrypDB:TCDM_05476"/>
<evidence type="ECO:0000256" key="6">
    <source>
        <dbReference type="ARBA" id="ARBA00022840"/>
    </source>
</evidence>
<dbReference type="VEuPathDB" id="TriTrypDB:TcG_04589"/>
<dbReference type="VEuPathDB" id="TriTrypDB:C4B63_9g251"/>
<accession>A0A2V2WAB8</accession>
<dbReference type="Gene3D" id="3.30.200.20">
    <property type="entry name" value="Phosphorylase Kinase, domain 1"/>
    <property type="match status" value="2"/>
</dbReference>
<evidence type="ECO:0000313" key="12">
    <source>
        <dbReference type="Proteomes" id="UP000583944"/>
    </source>
</evidence>
<evidence type="ECO:0000256" key="4">
    <source>
        <dbReference type="ARBA" id="ARBA00022741"/>
    </source>
</evidence>
<gene>
    <name evidence="10" type="ORF">C3747_136g100</name>
    <name evidence="9" type="ORF">ECC02_004400</name>
</gene>
<organism evidence="10 11">
    <name type="scientific">Trypanosoma cruzi</name>
    <dbReference type="NCBI Taxonomy" id="5693"/>
    <lineage>
        <taxon>Eukaryota</taxon>
        <taxon>Discoba</taxon>
        <taxon>Euglenozoa</taxon>
        <taxon>Kinetoplastea</taxon>
        <taxon>Metakinetoplastina</taxon>
        <taxon>Trypanosomatida</taxon>
        <taxon>Trypanosomatidae</taxon>
        <taxon>Trypanosoma</taxon>
        <taxon>Schizotrypanum</taxon>
    </lineage>
</organism>
<dbReference type="Gene3D" id="1.10.510.10">
    <property type="entry name" value="Transferase(Phosphotransferase) domain 1"/>
    <property type="match status" value="1"/>
</dbReference>
<reference evidence="9" key="3">
    <citation type="submission" date="2020-04" db="EMBL/GenBank/DDBJ databases">
        <authorList>
            <person name="Diaz Viraque F."/>
        </authorList>
    </citation>
    <scope>NUCLEOTIDE SEQUENCE</scope>
    <source>
        <strain evidence="9">Berenice</strain>
    </source>
</reference>
<dbReference type="VEuPathDB" id="TriTrypDB:TcYC6_0076360"/>
<dbReference type="PANTHER" id="PTHR24056:SF107">
    <property type="entry name" value="CYCLIN-DEPENDENT KINASE 11A-RELATED"/>
    <property type="match status" value="1"/>
</dbReference>
<dbReference type="EMBL" id="JABDHM010000026">
    <property type="protein sequence ID" value="KAF5222592.1"/>
    <property type="molecule type" value="Genomic_DNA"/>
</dbReference>
<dbReference type="Proteomes" id="UP000246078">
    <property type="component" value="Unassembled WGS sequence"/>
</dbReference>
<dbReference type="InterPro" id="IPR050108">
    <property type="entry name" value="CDK"/>
</dbReference>
<dbReference type="VEuPathDB" id="TriTrypDB:ECC02_004400"/>
<comment type="similarity">
    <text evidence="1">Belongs to the protein kinase superfamily. CMGC Ser/Thr protein kinase family. CDC2/CDKX subfamily.</text>
</comment>
<evidence type="ECO:0000313" key="10">
    <source>
        <dbReference type="EMBL" id="PWV05187.1"/>
    </source>
</evidence>
<dbReference type="Pfam" id="PF00069">
    <property type="entry name" value="Pkinase"/>
    <property type="match status" value="1"/>
</dbReference>
<dbReference type="FunFam" id="1.10.510.10:FF:000624">
    <property type="entry name" value="Mitogen-activated protein kinase"/>
    <property type="match status" value="1"/>
</dbReference>
<dbReference type="VEuPathDB" id="TriTrypDB:TcBrA4_0100410"/>
<dbReference type="SUPFAM" id="SSF56112">
    <property type="entry name" value="Protein kinase-like (PK-like)"/>
    <property type="match status" value="1"/>
</dbReference>
<dbReference type="GO" id="GO:0005634">
    <property type="term" value="C:nucleus"/>
    <property type="evidence" value="ECO:0007669"/>
    <property type="project" value="TreeGrafter"/>
</dbReference>
<evidence type="ECO:0000256" key="3">
    <source>
        <dbReference type="ARBA" id="ARBA00022679"/>
    </source>
</evidence>
<dbReference type="GO" id="GO:0007346">
    <property type="term" value="P:regulation of mitotic cell cycle"/>
    <property type="evidence" value="ECO:0007669"/>
    <property type="project" value="TreeGrafter"/>
</dbReference>
<evidence type="ECO:0000256" key="5">
    <source>
        <dbReference type="ARBA" id="ARBA00022777"/>
    </source>
</evidence>
<feature type="region of interest" description="Disordered" evidence="7">
    <location>
        <begin position="676"/>
        <end position="706"/>
    </location>
</feature>
<protein>
    <submittedName>
        <fullName evidence="10">Cdc2-related kinase 9</fullName>
    </submittedName>
</protein>
<feature type="compositionally biased region" description="Basic and acidic residues" evidence="7">
    <location>
        <begin position="679"/>
        <end position="692"/>
    </location>
</feature>
<reference evidence="10 11" key="1">
    <citation type="journal article" date="2018" name="Microb. Genom.">
        <title>Expanding an expanded genome: long-read sequencing of Trypanosoma cruzi.</title>
        <authorList>
            <person name="Berna L."/>
            <person name="Rodriguez M."/>
            <person name="Chiribao M.L."/>
            <person name="Parodi-Talice A."/>
            <person name="Pita S."/>
            <person name="Rijo G."/>
            <person name="Alvarez-Valin F."/>
            <person name="Robello C."/>
        </authorList>
    </citation>
    <scope>NUCLEOTIDE SEQUENCE [LARGE SCALE GENOMIC DNA]</scope>
    <source>
        <strain evidence="10 11">TCC</strain>
    </source>
</reference>
<reference evidence="9 12" key="2">
    <citation type="journal article" date="2019" name="Genome Biol. Evol.">
        <title>Nanopore Sequencing Significantly Improves Genome Assembly of the Protozoan Parasite Trypanosoma cruzi.</title>
        <authorList>
            <person name="Diaz-Viraque F."/>
            <person name="Pita S."/>
            <person name="Greif G."/>
            <person name="de Souza R.C.M."/>
            <person name="Iraola G."/>
            <person name="Robello C."/>
        </authorList>
    </citation>
    <scope>NUCLEOTIDE SEQUENCE [LARGE SCALE GENOMIC DNA]</scope>
    <source>
        <strain evidence="9 12">Berenice</strain>
    </source>
</reference>
<dbReference type="EMBL" id="PRFC01000136">
    <property type="protein sequence ID" value="PWV05187.1"/>
    <property type="molecule type" value="Genomic_DNA"/>
</dbReference>
<keyword evidence="5 10" id="KW-0418">Kinase</keyword>
<dbReference type="VEuPathDB" id="TriTrypDB:Tc_MARK_9677"/>
<dbReference type="VEuPathDB" id="TriTrypDB:C3747_136g100"/>
<proteinExistence type="inferred from homology"/>
<keyword evidence="4" id="KW-0547">Nucleotide-binding</keyword>
<feature type="domain" description="Protein kinase" evidence="8">
    <location>
        <begin position="260"/>
        <end position="655"/>
    </location>
</feature>
<dbReference type="AlphaFoldDB" id="A0A2V2WAB8"/>
<dbReference type="InterPro" id="IPR008271">
    <property type="entry name" value="Ser/Thr_kinase_AS"/>
</dbReference>
<comment type="caution">
    <text evidence="10">The sequence shown here is derived from an EMBL/GenBank/DDBJ whole genome shotgun (WGS) entry which is preliminary data.</text>
</comment>